<proteinExistence type="inferred from homology"/>
<keyword evidence="1 9" id="KW-0808">Transferase</keyword>
<dbReference type="Proteomes" id="UP000733611">
    <property type="component" value="Unassembled WGS sequence"/>
</dbReference>
<comment type="subcellular location">
    <subcellularLocation>
        <location evidence="9">Cytoplasm</location>
    </subcellularLocation>
</comment>
<dbReference type="GO" id="GO:0019303">
    <property type="term" value="P:D-ribose catabolic process"/>
    <property type="evidence" value="ECO:0007669"/>
    <property type="project" value="UniProtKB-UniRule"/>
</dbReference>
<comment type="similarity">
    <text evidence="9">Belongs to the carbohydrate kinase PfkB family. Ribokinase subfamily.</text>
</comment>
<evidence type="ECO:0000259" key="10">
    <source>
        <dbReference type="Pfam" id="PF00294"/>
    </source>
</evidence>
<dbReference type="GO" id="GO:0004747">
    <property type="term" value="F:ribokinase activity"/>
    <property type="evidence" value="ECO:0007669"/>
    <property type="project" value="UniProtKB-UniRule"/>
</dbReference>
<keyword evidence="9" id="KW-0963">Cytoplasm</keyword>
<dbReference type="PANTHER" id="PTHR10584:SF166">
    <property type="entry name" value="RIBOKINASE"/>
    <property type="match status" value="1"/>
</dbReference>
<keyword evidence="2 9" id="KW-0479">Metal-binding</keyword>
<comment type="caution">
    <text evidence="9">Lacks conserved residue(s) required for the propagation of feature annotation.</text>
</comment>
<accession>A0A948TFV5</accession>
<keyword evidence="4 9" id="KW-0418">Kinase</keyword>
<dbReference type="InterPro" id="IPR002139">
    <property type="entry name" value="Ribo/fructo_kinase"/>
</dbReference>
<feature type="binding site" evidence="9">
    <location>
        <position position="182"/>
    </location>
    <ligand>
        <name>ATP</name>
        <dbReference type="ChEBI" id="CHEBI:30616"/>
    </ligand>
</feature>
<dbReference type="GO" id="GO:0005524">
    <property type="term" value="F:ATP binding"/>
    <property type="evidence" value="ECO:0007669"/>
    <property type="project" value="UniProtKB-UniRule"/>
</dbReference>
<feature type="binding site" evidence="9">
    <location>
        <position position="281"/>
    </location>
    <ligand>
        <name>K(+)</name>
        <dbReference type="ChEBI" id="CHEBI:29103"/>
    </ligand>
</feature>
<comment type="pathway">
    <text evidence="9">Carbohydrate metabolism; D-ribose degradation; D-ribose 5-phosphate from beta-D-ribopyranose: step 2/2.</text>
</comment>
<evidence type="ECO:0000313" key="11">
    <source>
        <dbReference type="EMBL" id="MBU3844022.1"/>
    </source>
</evidence>
<dbReference type="GO" id="GO:0005737">
    <property type="term" value="C:cytoplasm"/>
    <property type="evidence" value="ECO:0007669"/>
    <property type="project" value="UniProtKB-SubCell"/>
</dbReference>
<dbReference type="EC" id="2.7.1.15" evidence="9"/>
<gene>
    <name evidence="9" type="primary">rbsK</name>
    <name evidence="11" type="ORF">H9847_04010</name>
</gene>
<feature type="binding site" evidence="9">
    <location>
        <position position="284"/>
    </location>
    <ligand>
        <name>K(+)</name>
        <dbReference type="ChEBI" id="CHEBI:29103"/>
    </ligand>
</feature>
<dbReference type="SUPFAM" id="SSF53613">
    <property type="entry name" value="Ribokinase-like"/>
    <property type="match status" value="1"/>
</dbReference>
<evidence type="ECO:0000256" key="2">
    <source>
        <dbReference type="ARBA" id="ARBA00022723"/>
    </source>
</evidence>
<dbReference type="HAMAP" id="MF_01987">
    <property type="entry name" value="Ribokinase"/>
    <property type="match status" value="1"/>
</dbReference>
<keyword evidence="6 9" id="KW-0460">Magnesium</keyword>
<feature type="binding site" evidence="9">
    <location>
        <begin position="11"/>
        <end position="13"/>
    </location>
    <ligand>
        <name>substrate</name>
    </ligand>
</feature>
<feature type="binding site" evidence="9">
    <location>
        <position position="286"/>
    </location>
    <ligand>
        <name>K(+)</name>
        <dbReference type="ChEBI" id="CHEBI:29103"/>
    </ligand>
</feature>
<keyword evidence="3 9" id="KW-0547">Nucleotide-binding</keyword>
<evidence type="ECO:0000256" key="6">
    <source>
        <dbReference type="ARBA" id="ARBA00022842"/>
    </source>
</evidence>
<dbReference type="InterPro" id="IPR011611">
    <property type="entry name" value="PfkB_dom"/>
</dbReference>
<protein>
    <recommendedName>
        <fullName evidence="9">Ribokinase</fullName>
        <shortName evidence="9">RK</shortName>
        <ecNumber evidence="9">2.7.1.15</ecNumber>
    </recommendedName>
</protein>
<dbReference type="PRINTS" id="PR00990">
    <property type="entry name" value="RIBOKINASE"/>
</dbReference>
<name>A0A948TFV5_9GAMM</name>
<dbReference type="Gene3D" id="3.40.1190.20">
    <property type="match status" value="1"/>
</dbReference>
<comment type="function">
    <text evidence="9">Catalyzes the phosphorylation of ribose at O-5 in a reaction requiring ATP and magnesium. The resulting D-ribose-5-phosphate can then be used either for sythesis of nucleotides, histidine, and tryptophan, or as a component of the pentose phosphate pathway.</text>
</comment>
<feature type="binding site" evidence="9">
    <location>
        <begin position="217"/>
        <end position="222"/>
    </location>
    <ligand>
        <name>ATP</name>
        <dbReference type="ChEBI" id="CHEBI:30616"/>
    </ligand>
</feature>
<evidence type="ECO:0000256" key="9">
    <source>
        <dbReference type="HAMAP-Rule" id="MF_01987"/>
    </source>
</evidence>
<dbReference type="InterPro" id="IPR011877">
    <property type="entry name" value="Ribokinase"/>
</dbReference>
<sequence length="312" mass="33501">MAKLLVYGSLNIDYVYQMPHFVQPGETLLSLSRQEFAGGKGLNQAVALAKAGGNVYFEGAVGKNDGTLLLQVLKDNHIDLTFVKERDNMASGHTVIQVDPHGQNCILLYGGANHSHSKEEIDTCLSTFASGDYLVLQNETNDVAYIMAQAAAKGLKVCVNASPLNQAIFEMPLEKCEFIIVNEIEGSALVEEKEDADPYLILSKLKAKYPQSSFVLTLGSKGSLLSMAQQDAVIACKAYKVQAVDTTAAGDTFLGYFVEQISSNVEPQIALQRATAASAIAVTRKGAVPSIPAIEEVLAFVKEHGSTLVDKL</sequence>
<evidence type="ECO:0000256" key="8">
    <source>
        <dbReference type="ARBA" id="ARBA00023277"/>
    </source>
</evidence>
<feature type="binding site" evidence="9">
    <location>
        <begin position="250"/>
        <end position="251"/>
    </location>
    <ligand>
        <name>ATP</name>
        <dbReference type="ChEBI" id="CHEBI:30616"/>
    </ligand>
</feature>
<feature type="active site" description="Proton acceptor" evidence="9">
    <location>
        <position position="251"/>
    </location>
</feature>
<reference evidence="11" key="1">
    <citation type="journal article" date="2021" name="PeerJ">
        <title>Extensive microbial diversity within the chicken gut microbiome revealed by metagenomics and culture.</title>
        <authorList>
            <person name="Gilroy R."/>
            <person name="Ravi A."/>
            <person name="Getino M."/>
            <person name="Pursley I."/>
            <person name="Horton D.L."/>
            <person name="Alikhan N.F."/>
            <person name="Baker D."/>
            <person name="Gharbi K."/>
            <person name="Hall N."/>
            <person name="Watson M."/>
            <person name="Adriaenssens E.M."/>
            <person name="Foster-Nyarko E."/>
            <person name="Jarju S."/>
            <person name="Secka A."/>
            <person name="Antonio M."/>
            <person name="Oren A."/>
            <person name="Chaudhuri R.R."/>
            <person name="La Ragione R."/>
            <person name="Hildebrand F."/>
            <person name="Pallen M.J."/>
        </authorList>
    </citation>
    <scope>NUCLEOTIDE SEQUENCE</scope>
    <source>
        <strain evidence="11">378</strain>
    </source>
</reference>
<comment type="activity regulation">
    <text evidence="9">Activated by a monovalent cation that binds near, but not in, the active site. The most likely occupant of the site in vivo is potassium. Ion binding induces a conformational change that may alter substrate affinity.</text>
</comment>
<dbReference type="CDD" id="cd01174">
    <property type="entry name" value="ribokinase"/>
    <property type="match status" value="1"/>
</dbReference>
<keyword evidence="7 9" id="KW-0630">Potassium</keyword>
<dbReference type="AlphaFoldDB" id="A0A948TFV5"/>
<comment type="catalytic activity">
    <reaction evidence="9">
        <text>D-ribose + ATP = D-ribose 5-phosphate + ADP + H(+)</text>
        <dbReference type="Rhea" id="RHEA:13697"/>
        <dbReference type="ChEBI" id="CHEBI:15378"/>
        <dbReference type="ChEBI" id="CHEBI:30616"/>
        <dbReference type="ChEBI" id="CHEBI:47013"/>
        <dbReference type="ChEBI" id="CHEBI:78346"/>
        <dbReference type="ChEBI" id="CHEBI:456216"/>
        <dbReference type="EC" id="2.7.1.15"/>
    </reaction>
</comment>
<keyword evidence="8 9" id="KW-0119">Carbohydrate metabolism</keyword>
<comment type="cofactor">
    <cofactor evidence="9">
        <name>Mg(2+)</name>
        <dbReference type="ChEBI" id="CHEBI:18420"/>
    </cofactor>
    <text evidence="9">Requires a divalent cation, most likely magnesium in vivo, as an electrophilic catalyst to aid phosphoryl group transfer. It is the chelate of the metal and the nucleotide that is the actual substrate.</text>
</comment>
<evidence type="ECO:0000256" key="3">
    <source>
        <dbReference type="ARBA" id="ARBA00022741"/>
    </source>
</evidence>
<dbReference type="InterPro" id="IPR029056">
    <property type="entry name" value="Ribokinase-like"/>
</dbReference>
<organism evidence="11 12">
    <name type="scientific">Candidatus Anaerobiospirillum pullicola</name>
    <dbReference type="NCBI Taxonomy" id="2838451"/>
    <lineage>
        <taxon>Bacteria</taxon>
        <taxon>Pseudomonadati</taxon>
        <taxon>Pseudomonadota</taxon>
        <taxon>Gammaproteobacteria</taxon>
        <taxon>Aeromonadales</taxon>
        <taxon>Succinivibrionaceae</taxon>
        <taxon>Anaerobiospirillum</taxon>
    </lineage>
</organism>
<evidence type="ECO:0000256" key="7">
    <source>
        <dbReference type="ARBA" id="ARBA00022958"/>
    </source>
</evidence>
<dbReference type="Pfam" id="PF00294">
    <property type="entry name" value="PfkB"/>
    <property type="match status" value="1"/>
</dbReference>
<dbReference type="GO" id="GO:0046872">
    <property type="term" value="F:metal ion binding"/>
    <property type="evidence" value="ECO:0007669"/>
    <property type="project" value="UniProtKB-KW"/>
</dbReference>
<reference evidence="11" key="2">
    <citation type="submission" date="2021-04" db="EMBL/GenBank/DDBJ databases">
        <authorList>
            <person name="Gilroy R."/>
        </authorList>
    </citation>
    <scope>NUCLEOTIDE SEQUENCE</scope>
    <source>
        <strain evidence="11">378</strain>
    </source>
</reference>
<evidence type="ECO:0000313" key="12">
    <source>
        <dbReference type="Proteomes" id="UP000733611"/>
    </source>
</evidence>
<comment type="subunit">
    <text evidence="9">Homodimer.</text>
</comment>
<feature type="binding site" evidence="9">
    <location>
        <position position="139"/>
    </location>
    <ligand>
        <name>substrate</name>
    </ligand>
</feature>
<evidence type="ECO:0000256" key="1">
    <source>
        <dbReference type="ARBA" id="ARBA00022679"/>
    </source>
</evidence>
<feature type="domain" description="Carbohydrate kinase PfkB" evidence="10">
    <location>
        <begin position="1"/>
        <end position="293"/>
    </location>
</feature>
<comment type="caution">
    <text evidence="11">The sequence shown here is derived from an EMBL/GenBank/DDBJ whole genome shotgun (WGS) entry which is preliminary data.</text>
</comment>
<feature type="binding site" evidence="9">
    <location>
        <position position="290"/>
    </location>
    <ligand>
        <name>K(+)</name>
        <dbReference type="ChEBI" id="CHEBI:29103"/>
    </ligand>
</feature>
<evidence type="ECO:0000256" key="5">
    <source>
        <dbReference type="ARBA" id="ARBA00022840"/>
    </source>
</evidence>
<keyword evidence="5 9" id="KW-0067">ATP-binding</keyword>
<dbReference type="PANTHER" id="PTHR10584">
    <property type="entry name" value="SUGAR KINASE"/>
    <property type="match status" value="1"/>
</dbReference>
<feature type="binding site" evidence="9">
    <location>
        <position position="251"/>
    </location>
    <ligand>
        <name>substrate</name>
    </ligand>
</feature>
<dbReference type="EMBL" id="JAHLFE010000076">
    <property type="protein sequence ID" value="MBU3844022.1"/>
    <property type="molecule type" value="Genomic_DNA"/>
</dbReference>
<feature type="binding site" evidence="9">
    <location>
        <position position="247"/>
    </location>
    <ligand>
        <name>K(+)</name>
        <dbReference type="ChEBI" id="CHEBI:29103"/>
    </ligand>
</feature>
<feature type="binding site" evidence="9">
    <location>
        <begin position="39"/>
        <end position="43"/>
    </location>
    <ligand>
        <name>substrate</name>
    </ligand>
</feature>
<evidence type="ECO:0000256" key="4">
    <source>
        <dbReference type="ARBA" id="ARBA00022777"/>
    </source>
</evidence>
<feature type="binding site" evidence="9">
    <location>
        <position position="245"/>
    </location>
    <ligand>
        <name>K(+)</name>
        <dbReference type="ChEBI" id="CHEBI:29103"/>
    </ligand>
</feature>